<name>X0TY14_9ZZZZ</name>
<dbReference type="SUPFAM" id="SSF53448">
    <property type="entry name" value="Nucleotide-diphospho-sugar transferases"/>
    <property type="match status" value="1"/>
</dbReference>
<organism evidence="1">
    <name type="scientific">marine sediment metagenome</name>
    <dbReference type="NCBI Taxonomy" id="412755"/>
    <lineage>
        <taxon>unclassified sequences</taxon>
        <taxon>metagenomes</taxon>
        <taxon>ecological metagenomes</taxon>
    </lineage>
</organism>
<dbReference type="PANTHER" id="PTHR10859">
    <property type="entry name" value="GLYCOSYL TRANSFERASE"/>
    <property type="match status" value="1"/>
</dbReference>
<comment type="caution">
    <text evidence="1">The sequence shown here is derived from an EMBL/GenBank/DDBJ whole genome shotgun (WGS) entry which is preliminary data.</text>
</comment>
<dbReference type="PANTHER" id="PTHR10859:SF91">
    <property type="entry name" value="DOLICHYL-PHOSPHATE BETA-GLUCOSYLTRANSFERASE"/>
    <property type="match status" value="1"/>
</dbReference>
<evidence type="ECO:0000313" key="1">
    <source>
        <dbReference type="EMBL" id="GAF92031.1"/>
    </source>
</evidence>
<accession>X0TY14</accession>
<sequence>NLIQAIEEGYDVAVGSRLLPTSSVKRSPGRELTSRSYNFLIKAMLLTRLSDAQCGFKALSIEAAHELVPLIQNQGWFFDTELLILAYKKGYRVKEIPVAWVEDPDSRVSVTKTALEELKGLLRMRFRPLP</sequence>
<dbReference type="InterPro" id="IPR029044">
    <property type="entry name" value="Nucleotide-diphossugar_trans"/>
</dbReference>
<dbReference type="GO" id="GO:0006487">
    <property type="term" value="P:protein N-linked glycosylation"/>
    <property type="evidence" value="ECO:0007669"/>
    <property type="project" value="TreeGrafter"/>
</dbReference>
<protein>
    <recommendedName>
        <fullName evidence="2">Glycosyltransferase 2-like domain-containing protein</fullName>
    </recommendedName>
</protein>
<dbReference type="AlphaFoldDB" id="X0TY14"/>
<evidence type="ECO:0008006" key="2">
    <source>
        <dbReference type="Google" id="ProtNLM"/>
    </source>
</evidence>
<proteinExistence type="predicted"/>
<dbReference type="Gene3D" id="3.90.550.10">
    <property type="entry name" value="Spore Coat Polysaccharide Biosynthesis Protein SpsA, Chain A"/>
    <property type="match status" value="1"/>
</dbReference>
<reference evidence="1" key="1">
    <citation type="journal article" date="2014" name="Front. Microbiol.">
        <title>High frequency of phylogenetically diverse reductive dehalogenase-homologous genes in deep subseafloor sedimentary metagenomes.</title>
        <authorList>
            <person name="Kawai M."/>
            <person name="Futagami T."/>
            <person name="Toyoda A."/>
            <person name="Takaki Y."/>
            <person name="Nishi S."/>
            <person name="Hori S."/>
            <person name="Arai W."/>
            <person name="Tsubouchi T."/>
            <person name="Morono Y."/>
            <person name="Uchiyama I."/>
            <person name="Ito T."/>
            <person name="Fujiyama A."/>
            <person name="Inagaki F."/>
            <person name="Takami H."/>
        </authorList>
    </citation>
    <scope>NUCLEOTIDE SEQUENCE</scope>
    <source>
        <strain evidence="1">Expedition CK06-06</strain>
    </source>
</reference>
<gene>
    <name evidence="1" type="ORF">S01H1_29672</name>
</gene>
<dbReference type="EMBL" id="BARS01018222">
    <property type="protein sequence ID" value="GAF92031.1"/>
    <property type="molecule type" value="Genomic_DNA"/>
</dbReference>
<feature type="non-terminal residue" evidence="1">
    <location>
        <position position="1"/>
    </location>
</feature>